<name>A0A5P8PR66_9CAUD</name>
<dbReference type="InterPro" id="IPR043502">
    <property type="entry name" value="DNA/RNA_pol_sf"/>
</dbReference>
<gene>
    <name evidence="1" type="ORF">VBApiPXC38_85</name>
</gene>
<proteinExistence type="predicted"/>
<accession>A0A5P8PR66</accession>
<sequence length="238" mass="26847">MSALLDTWQAGALSHNWVMPDNFHVNIKVLEKKEVRVEVDELNHATFTTYVDINQGTEKGLANVANTIHSIDGYLLRSVIRRAAYDPNKVAEAYSGIVYEITLREHGKPYLPTLVDEELENMLNIYNASKMLDVSIIDLITKDNAAKVPTDLLIKLEATLRKMLELGSSPVITVHDSFGAHPNHCDTVRYWYKEIMAELAESDILQFIVGQITKSPVKYIKKSNNLADLIRNSNYAIC</sequence>
<reference evidence="1 2" key="1">
    <citation type="submission" date="2019-09" db="EMBL/GenBank/DDBJ databases">
        <title>The characteristics and genome analysis of VB_ApiP_XC38, a novel N4-like phage Infecting Acinetobacter pittii.</title>
        <authorList>
            <person name="Cheng M."/>
        </authorList>
    </citation>
    <scope>NUCLEOTIDE SEQUENCE [LARGE SCALE GENOMIC DNA]</scope>
</reference>
<dbReference type="EMBL" id="MN508356">
    <property type="protein sequence ID" value="QFR59772.1"/>
    <property type="molecule type" value="Genomic_DNA"/>
</dbReference>
<dbReference type="SUPFAM" id="SSF56672">
    <property type="entry name" value="DNA/RNA polymerases"/>
    <property type="match status" value="1"/>
</dbReference>
<evidence type="ECO:0000313" key="1">
    <source>
        <dbReference type="EMBL" id="QFR59772.1"/>
    </source>
</evidence>
<protein>
    <submittedName>
        <fullName evidence="1">RNA polymerase large subunit</fullName>
    </submittedName>
</protein>
<keyword evidence="2" id="KW-1185">Reference proteome</keyword>
<organism evidence="1 2">
    <name type="scientific">Acinetobacter phage VB_ApiP_XC38</name>
    <dbReference type="NCBI Taxonomy" id="2655002"/>
    <lineage>
        <taxon>Viruses</taxon>
        <taxon>Duplodnaviria</taxon>
        <taxon>Heunggongvirae</taxon>
        <taxon>Uroviricota</taxon>
        <taxon>Caudoviricetes</taxon>
        <taxon>Schitoviridae</taxon>
        <taxon>Exceevirus</taxon>
        <taxon>Exceevirus Xc38</taxon>
    </lineage>
</organism>
<dbReference type="Proteomes" id="UP000326537">
    <property type="component" value="Segment"/>
</dbReference>
<evidence type="ECO:0000313" key="2">
    <source>
        <dbReference type="Proteomes" id="UP000326537"/>
    </source>
</evidence>